<reference evidence="2" key="1">
    <citation type="submission" date="2011-07" db="EMBL/GenBank/DDBJ databases">
        <authorList>
            <consortium name="Caenorhabditis brenneri Sequencing and Analysis Consortium"/>
            <person name="Wilson R.K."/>
        </authorList>
    </citation>
    <scope>NUCLEOTIDE SEQUENCE [LARGE SCALE GENOMIC DNA]</scope>
    <source>
        <strain evidence="2">PB2801</strain>
    </source>
</reference>
<gene>
    <name evidence="1" type="ORF">CAEBREN_15236</name>
</gene>
<dbReference type="AlphaFoldDB" id="G0MDS3"/>
<sequence length="322" mass="37703">MTEEPLSYPSRRVLLEHLDFNTRFHLVKRCPALQKMDKTVPLHINYLCFDNMRMMINDREYKFGTLRHYDTKSTNQRVIMDNRSGGVPYDLDHNGLEEESFDDDLTPGDIQINAPLYTPGVGQHQRWNVRSRKRLEEHIRDLEANLLRQDHRNPLEQEELDSTRRLFDSTYNPHHILPPQKTLIQLTVSFFGGPVIESFCRADDKLHNAEKYLATRLFGNAYQSLVHVKRLVINSDHITIRLPENLKFKISELQTIGDFPRVFGPLSQVLKDSEPLGYLILNENIRTANDLNHPAIRNAKKTPFTLPNSIWFMIRSSIKFWN</sequence>
<dbReference type="HOGENOM" id="CLU_042576_1_0_1"/>
<dbReference type="InParanoid" id="G0MDS3"/>
<dbReference type="Proteomes" id="UP000008068">
    <property type="component" value="Unassembled WGS sequence"/>
</dbReference>
<dbReference type="Pfam" id="PF12078">
    <property type="entry name" value="DUF3557"/>
    <property type="match status" value="1"/>
</dbReference>
<evidence type="ECO:0000313" key="2">
    <source>
        <dbReference type="Proteomes" id="UP000008068"/>
    </source>
</evidence>
<organism evidence="2">
    <name type="scientific">Caenorhabditis brenneri</name>
    <name type="common">Nematode worm</name>
    <dbReference type="NCBI Taxonomy" id="135651"/>
    <lineage>
        <taxon>Eukaryota</taxon>
        <taxon>Metazoa</taxon>
        <taxon>Ecdysozoa</taxon>
        <taxon>Nematoda</taxon>
        <taxon>Chromadorea</taxon>
        <taxon>Rhabditida</taxon>
        <taxon>Rhabditina</taxon>
        <taxon>Rhabditomorpha</taxon>
        <taxon>Rhabditoidea</taxon>
        <taxon>Rhabditidae</taxon>
        <taxon>Peloderinae</taxon>
        <taxon>Caenorhabditis</taxon>
    </lineage>
</organism>
<accession>G0MDS3</accession>
<protein>
    <submittedName>
        <fullName evidence="1">Uncharacterized protein</fullName>
    </submittedName>
</protein>
<name>G0MDS3_CAEBE</name>
<dbReference type="EMBL" id="GL379790">
    <property type="protein sequence ID" value="EGT49830.1"/>
    <property type="molecule type" value="Genomic_DNA"/>
</dbReference>
<dbReference type="InterPro" id="IPR021942">
    <property type="entry name" value="DUF3557"/>
</dbReference>
<dbReference type="OrthoDB" id="5889481at2759"/>
<dbReference type="PANTHER" id="PTHR31379">
    <property type="entry name" value="F-BOX C PROTEIN-RELATED-RELATED"/>
    <property type="match status" value="1"/>
</dbReference>
<keyword evidence="2" id="KW-1185">Reference proteome</keyword>
<dbReference type="OMA" id="HINYLCF"/>
<evidence type="ECO:0000313" key="1">
    <source>
        <dbReference type="EMBL" id="EGT49830.1"/>
    </source>
</evidence>
<dbReference type="PANTHER" id="PTHR31379:SF1">
    <property type="entry name" value="F-BOX C PROTEIN-RELATED"/>
    <property type="match status" value="1"/>
</dbReference>
<proteinExistence type="predicted"/>